<name>A0A6A6JV85_WESOR</name>
<feature type="region of interest" description="Disordered" evidence="1">
    <location>
        <begin position="1"/>
        <end position="22"/>
    </location>
</feature>
<keyword evidence="3" id="KW-1185">Reference proteome</keyword>
<dbReference type="EMBL" id="ML986487">
    <property type="protein sequence ID" value="KAF2278949.1"/>
    <property type="molecule type" value="Genomic_DNA"/>
</dbReference>
<gene>
    <name evidence="2" type="ORF">EI97DRAFT_371601</name>
</gene>
<proteinExistence type="predicted"/>
<sequence length="652" mass="70060">MASSGEREEAHLSDFTSTSTSNPVYLNNAAAAAAAASASAAAAAQQDVLLPSPDLLHLLRGRPDSLGLLHDPSSPQPLPASTPLSALSADNSDSASAQPSQPLPDPVTNLTTTTTPSLPPTPLQEHTHPDLSLAFAPALPSPPHASLPAPPIVKTAHNLRLPSFEALGIANPHPDRIQHRPLASFDHLGAGPLSKPEDPLHALSPPLARPLHHRGVASPDHHHPTTSPDLARPHLEHQISTVTPPDEPGTINWGSFVNVRTVGVRSPPRSDPGISPSINTVASSASPAVLDSAQDPLSVADLSDALVMAAWIDSIKILITSHFQTINADSVKVLSHALPCPSLTGHLFGQIIAGIHEKTTTPTAWINVFHALPGRYTLSDLPKSPPSTPGPAVGGEEYFTSKVFDSAVPVADYQLESKLLSPSPRPVVPPGSVNVSIVERYIPATNANEFAEMFKLQGRSLLYDRLIELSPHNGLLLFIYPTRTGARTFMSDYLGPVIDPLLRSVTVVHELSSDLGKSLGRMSAVESLVDYDTLHSEISRFCAALNERPNSLSAPSASHSPSPRATYTILHASREELVLDRRAWASDWWIKQEKPRVRELVMKYFRKKLPSSELTPTNLIQEILDGVAHREHPAMERQRPVELGVFVIRKTA</sequence>
<feature type="compositionally biased region" description="Basic and acidic residues" evidence="1">
    <location>
        <begin position="1"/>
        <end position="12"/>
    </location>
</feature>
<protein>
    <submittedName>
        <fullName evidence="2">Uncharacterized protein</fullName>
    </submittedName>
</protein>
<evidence type="ECO:0000313" key="2">
    <source>
        <dbReference type="EMBL" id="KAF2278949.1"/>
    </source>
</evidence>
<feature type="region of interest" description="Disordered" evidence="1">
    <location>
        <begin position="67"/>
        <end position="128"/>
    </location>
</feature>
<feature type="compositionally biased region" description="Low complexity" evidence="1">
    <location>
        <begin position="83"/>
        <end position="116"/>
    </location>
</feature>
<dbReference type="OrthoDB" id="5407894at2759"/>
<feature type="region of interest" description="Disordered" evidence="1">
    <location>
        <begin position="187"/>
        <end position="231"/>
    </location>
</feature>
<dbReference type="Proteomes" id="UP000800097">
    <property type="component" value="Unassembled WGS sequence"/>
</dbReference>
<reference evidence="2" key="1">
    <citation type="journal article" date="2020" name="Stud. Mycol.">
        <title>101 Dothideomycetes genomes: a test case for predicting lifestyles and emergence of pathogens.</title>
        <authorList>
            <person name="Haridas S."/>
            <person name="Albert R."/>
            <person name="Binder M."/>
            <person name="Bloem J."/>
            <person name="Labutti K."/>
            <person name="Salamov A."/>
            <person name="Andreopoulos B."/>
            <person name="Baker S."/>
            <person name="Barry K."/>
            <person name="Bills G."/>
            <person name="Bluhm B."/>
            <person name="Cannon C."/>
            <person name="Castanera R."/>
            <person name="Culley D."/>
            <person name="Daum C."/>
            <person name="Ezra D."/>
            <person name="Gonzalez J."/>
            <person name="Henrissat B."/>
            <person name="Kuo A."/>
            <person name="Liang C."/>
            <person name="Lipzen A."/>
            <person name="Lutzoni F."/>
            <person name="Magnuson J."/>
            <person name="Mondo S."/>
            <person name="Nolan M."/>
            <person name="Ohm R."/>
            <person name="Pangilinan J."/>
            <person name="Park H.-J."/>
            <person name="Ramirez L."/>
            <person name="Alfaro M."/>
            <person name="Sun H."/>
            <person name="Tritt A."/>
            <person name="Yoshinaga Y."/>
            <person name="Zwiers L.-H."/>
            <person name="Turgeon B."/>
            <person name="Goodwin S."/>
            <person name="Spatafora J."/>
            <person name="Crous P."/>
            <person name="Grigoriev I."/>
        </authorList>
    </citation>
    <scope>NUCLEOTIDE SEQUENCE</scope>
    <source>
        <strain evidence="2">CBS 379.55</strain>
    </source>
</reference>
<accession>A0A6A6JV85</accession>
<dbReference type="AlphaFoldDB" id="A0A6A6JV85"/>
<evidence type="ECO:0000313" key="3">
    <source>
        <dbReference type="Proteomes" id="UP000800097"/>
    </source>
</evidence>
<dbReference type="RefSeq" id="XP_033656488.1">
    <property type="nucleotide sequence ID" value="XM_033795305.1"/>
</dbReference>
<evidence type="ECO:0000256" key="1">
    <source>
        <dbReference type="SAM" id="MobiDB-lite"/>
    </source>
</evidence>
<organism evidence="2 3">
    <name type="scientific">Westerdykella ornata</name>
    <dbReference type="NCBI Taxonomy" id="318751"/>
    <lineage>
        <taxon>Eukaryota</taxon>
        <taxon>Fungi</taxon>
        <taxon>Dikarya</taxon>
        <taxon>Ascomycota</taxon>
        <taxon>Pezizomycotina</taxon>
        <taxon>Dothideomycetes</taxon>
        <taxon>Pleosporomycetidae</taxon>
        <taxon>Pleosporales</taxon>
        <taxon>Sporormiaceae</taxon>
        <taxon>Westerdykella</taxon>
    </lineage>
</organism>
<dbReference type="GeneID" id="54548480"/>